<dbReference type="Proteomes" id="UP001596447">
    <property type="component" value="Unassembled WGS sequence"/>
</dbReference>
<evidence type="ECO:0000256" key="1">
    <source>
        <dbReference type="SAM" id="MobiDB-lite"/>
    </source>
</evidence>
<dbReference type="SUPFAM" id="SSF101898">
    <property type="entry name" value="NHL repeat"/>
    <property type="match status" value="2"/>
</dbReference>
<keyword evidence="3" id="KW-1185">Reference proteome</keyword>
<proteinExistence type="predicted"/>
<dbReference type="AlphaFoldDB" id="A0ABD5Z5C7"/>
<dbReference type="EMBL" id="JBHTAR010000011">
    <property type="protein sequence ID" value="MFC7200200.1"/>
    <property type="molecule type" value="Genomic_DNA"/>
</dbReference>
<dbReference type="RefSeq" id="WP_279526988.1">
    <property type="nucleotide sequence ID" value="NZ_CP122312.1"/>
</dbReference>
<accession>A0ABD5Z5C7</accession>
<gene>
    <name evidence="2" type="ORF">ACFQJ9_12400</name>
</gene>
<sequence>MWQLGSDADRPEWHLVEEVPIQSTIYDVAQTSEGPYAIGDGGTLIANRDSDEQWNVVFNDGPATRDNRLTSLAVTDDGKRLWFCGSSGALGCYDVKERRKYDYSYPREMTSTWEGLTVAGPAGSEKILIANGSGEVLPVSIDGFDVDWGVVSKPGSGATITALASTSEGIGYAIDQSGNAYRTTREEGWEDIGIVNAQVRFFDIYAGPNGRVYVAAGDGRLYRYDDSYHSWTPIGVANDALRAVDLLKGQLVVVGDSGTVYQRQMSGHRWEKIHTPTSATIYDLALGYPDIAVGKSGTIMTRPTKKSAQDTDLYEGRGELWDGSDDDPEKQEPSKSGSSSGDSTSGDSTSGDSTTDDSKNDEQTSS</sequence>
<feature type="compositionally biased region" description="Low complexity" evidence="1">
    <location>
        <begin position="336"/>
        <end position="353"/>
    </location>
</feature>
<feature type="region of interest" description="Disordered" evidence="1">
    <location>
        <begin position="302"/>
        <end position="366"/>
    </location>
</feature>
<dbReference type="Gene3D" id="2.130.10.10">
    <property type="entry name" value="YVTN repeat-like/Quinoprotein amine dehydrogenase"/>
    <property type="match status" value="1"/>
</dbReference>
<organism evidence="2 3">
    <name type="scientific">Halospeciosus flavus</name>
    <dbReference type="NCBI Taxonomy" id="3032283"/>
    <lineage>
        <taxon>Archaea</taxon>
        <taxon>Methanobacteriati</taxon>
        <taxon>Methanobacteriota</taxon>
        <taxon>Stenosarchaea group</taxon>
        <taxon>Halobacteria</taxon>
        <taxon>Halobacteriales</taxon>
        <taxon>Halobacteriaceae</taxon>
        <taxon>Halospeciosus</taxon>
    </lineage>
</organism>
<comment type="caution">
    <text evidence="2">The sequence shown here is derived from an EMBL/GenBank/DDBJ whole genome shotgun (WGS) entry which is preliminary data.</text>
</comment>
<reference evidence="2 3" key="1">
    <citation type="journal article" date="2019" name="Int. J. Syst. Evol. Microbiol.">
        <title>The Global Catalogue of Microorganisms (GCM) 10K type strain sequencing project: providing services to taxonomists for standard genome sequencing and annotation.</title>
        <authorList>
            <consortium name="The Broad Institute Genomics Platform"/>
            <consortium name="The Broad Institute Genome Sequencing Center for Infectious Disease"/>
            <person name="Wu L."/>
            <person name="Ma J."/>
        </authorList>
    </citation>
    <scope>NUCLEOTIDE SEQUENCE [LARGE SCALE GENOMIC DNA]</scope>
    <source>
        <strain evidence="2 3">XZGYJ-43</strain>
    </source>
</reference>
<evidence type="ECO:0000313" key="2">
    <source>
        <dbReference type="EMBL" id="MFC7200200.1"/>
    </source>
</evidence>
<feature type="compositionally biased region" description="Basic and acidic residues" evidence="1">
    <location>
        <begin position="356"/>
        <end position="366"/>
    </location>
</feature>
<dbReference type="InterPro" id="IPR015943">
    <property type="entry name" value="WD40/YVTN_repeat-like_dom_sf"/>
</dbReference>
<protein>
    <submittedName>
        <fullName evidence="2">Uncharacterized protein</fullName>
    </submittedName>
</protein>
<name>A0ABD5Z5C7_9EURY</name>
<evidence type="ECO:0000313" key="3">
    <source>
        <dbReference type="Proteomes" id="UP001596447"/>
    </source>
</evidence>